<evidence type="ECO:0000256" key="1">
    <source>
        <dbReference type="SAM" id="MobiDB-lite"/>
    </source>
</evidence>
<keyword evidence="3" id="KW-1185">Reference proteome</keyword>
<name>A0A518IM94_9BACT</name>
<proteinExistence type="predicted"/>
<dbReference type="EMBL" id="CP036318">
    <property type="protein sequence ID" value="QDV54209.1"/>
    <property type="molecule type" value="Genomic_DNA"/>
</dbReference>
<dbReference type="Proteomes" id="UP000316770">
    <property type="component" value="Chromosome"/>
</dbReference>
<evidence type="ECO:0008006" key="4">
    <source>
        <dbReference type="Google" id="ProtNLM"/>
    </source>
</evidence>
<protein>
    <recommendedName>
        <fullName evidence="4">DUF883 domain-containing protein</fullName>
    </recommendedName>
</protein>
<organism evidence="2 3">
    <name type="scientific">Rosistilla oblonga</name>
    <dbReference type="NCBI Taxonomy" id="2527990"/>
    <lineage>
        <taxon>Bacteria</taxon>
        <taxon>Pseudomonadati</taxon>
        <taxon>Planctomycetota</taxon>
        <taxon>Planctomycetia</taxon>
        <taxon>Pirellulales</taxon>
        <taxon>Pirellulaceae</taxon>
        <taxon>Rosistilla</taxon>
    </lineage>
</organism>
<sequence>MSTGNRTQQRNASSSEVHRQVEAATHSAAESIQEYGSHYVAEPAKDIFGLLSDYAKDRPDVMAVWSFGLGVVVGWKLRG</sequence>
<evidence type="ECO:0000313" key="3">
    <source>
        <dbReference type="Proteomes" id="UP000316770"/>
    </source>
</evidence>
<feature type="compositionally biased region" description="Polar residues" evidence="1">
    <location>
        <begin position="1"/>
        <end position="15"/>
    </location>
</feature>
<dbReference type="RefSeq" id="WP_145281701.1">
    <property type="nucleotide sequence ID" value="NZ_CP036318.1"/>
</dbReference>
<feature type="region of interest" description="Disordered" evidence="1">
    <location>
        <begin position="1"/>
        <end position="29"/>
    </location>
</feature>
<gene>
    <name evidence="2" type="ORF">Mal33_01580</name>
</gene>
<evidence type="ECO:0000313" key="2">
    <source>
        <dbReference type="EMBL" id="QDV54209.1"/>
    </source>
</evidence>
<reference evidence="2 3" key="1">
    <citation type="submission" date="2019-02" db="EMBL/GenBank/DDBJ databases">
        <title>Deep-cultivation of Planctomycetes and their phenomic and genomic characterization uncovers novel biology.</title>
        <authorList>
            <person name="Wiegand S."/>
            <person name="Jogler M."/>
            <person name="Boedeker C."/>
            <person name="Pinto D."/>
            <person name="Vollmers J."/>
            <person name="Rivas-Marin E."/>
            <person name="Kohn T."/>
            <person name="Peeters S.H."/>
            <person name="Heuer A."/>
            <person name="Rast P."/>
            <person name="Oberbeckmann S."/>
            <person name="Bunk B."/>
            <person name="Jeske O."/>
            <person name="Meyerdierks A."/>
            <person name="Storesund J.E."/>
            <person name="Kallscheuer N."/>
            <person name="Luecker S."/>
            <person name="Lage O.M."/>
            <person name="Pohl T."/>
            <person name="Merkel B.J."/>
            <person name="Hornburger P."/>
            <person name="Mueller R.-W."/>
            <person name="Bruemmer F."/>
            <person name="Labrenz M."/>
            <person name="Spormann A.M."/>
            <person name="Op den Camp H."/>
            <person name="Overmann J."/>
            <person name="Amann R."/>
            <person name="Jetten M.S.M."/>
            <person name="Mascher T."/>
            <person name="Medema M.H."/>
            <person name="Devos D.P."/>
            <person name="Kaster A.-K."/>
            <person name="Ovreas L."/>
            <person name="Rohde M."/>
            <person name="Galperin M.Y."/>
            <person name="Jogler C."/>
        </authorList>
    </citation>
    <scope>NUCLEOTIDE SEQUENCE [LARGE SCALE GENOMIC DNA]</scope>
    <source>
        <strain evidence="2 3">Mal33</strain>
    </source>
</reference>
<dbReference type="AlphaFoldDB" id="A0A518IM94"/>
<accession>A0A518IM94</accession>